<sequence>MSWMQTGYDINDVELDYGDDSLAGDNMADIGAVYENIDDGHVSVDSNLDPDDLKSSTLILHLTLVRRLDGKGVPAELGEKPFETIGLCINYRGGPRISDNAPKKWNKPRASCDLVRREVLTLFVHFELPYRMIVVVEATGISSDTSAFRE</sequence>
<evidence type="ECO:0000313" key="1">
    <source>
        <dbReference type="EMBL" id="KAF4682023.1"/>
    </source>
</evidence>
<feature type="non-terminal residue" evidence="1">
    <location>
        <position position="1"/>
    </location>
</feature>
<name>A0A7J6NDR3_PEROL</name>
<reference evidence="1 2" key="1">
    <citation type="submission" date="2020-04" db="EMBL/GenBank/DDBJ databases">
        <title>Perkinsus olseni comparative genomics.</title>
        <authorList>
            <person name="Bogema D.R."/>
        </authorList>
    </citation>
    <scope>NUCLEOTIDE SEQUENCE [LARGE SCALE GENOMIC DNA]</scope>
    <source>
        <strain evidence="1">00978-12</strain>
    </source>
</reference>
<dbReference type="Proteomes" id="UP000541610">
    <property type="component" value="Unassembled WGS sequence"/>
</dbReference>
<accession>A0A7J6NDR3</accession>
<comment type="caution">
    <text evidence="1">The sequence shown here is derived from an EMBL/GenBank/DDBJ whole genome shotgun (WGS) entry which is preliminary data.</text>
</comment>
<dbReference type="AlphaFoldDB" id="A0A7J6NDR3"/>
<dbReference type="EMBL" id="JABANP010000464">
    <property type="protein sequence ID" value="KAF4682023.1"/>
    <property type="molecule type" value="Genomic_DNA"/>
</dbReference>
<evidence type="ECO:0000313" key="2">
    <source>
        <dbReference type="Proteomes" id="UP000541610"/>
    </source>
</evidence>
<proteinExistence type="predicted"/>
<protein>
    <submittedName>
        <fullName evidence="1">Uncharacterized protein</fullName>
    </submittedName>
</protein>
<organism evidence="1 2">
    <name type="scientific">Perkinsus olseni</name>
    <name type="common">Perkinsus atlanticus</name>
    <dbReference type="NCBI Taxonomy" id="32597"/>
    <lineage>
        <taxon>Eukaryota</taxon>
        <taxon>Sar</taxon>
        <taxon>Alveolata</taxon>
        <taxon>Perkinsozoa</taxon>
        <taxon>Perkinsea</taxon>
        <taxon>Perkinsida</taxon>
        <taxon>Perkinsidae</taxon>
        <taxon>Perkinsus</taxon>
    </lineage>
</organism>
<gene>
    <name evidence="1" type="ORF">FOZ60_011216</name>
</gene>